<keyword evidence="1" id="KW-0614">Plasmid</keyword>
<protein>
    <submittedName>
        <fullName evidence="1">Uncharacterized protein</fullName>
    </submittedName>
</protein>
<geneLocation type="plasmid" evidence="1 2">
    <name>pPNAP03</name>
</geneLocation>
<gene>
    <name evidence="1" type="ordered locus">Pnap_4823</name>
</gene>
<evidence type="ECO:0000313" key="2">
    <source>
        <dbReference type="Proteomes" id="UP000000644"/>
    </source>
</evidence>
<dbReference type="Proteomes" id="UP000000644">
    <property type="component" value="Plasmid pPNAP03"/>
</dbReference>
<sequence length="98" mass="10547">MTRRRKVKPVKTAKTLYGAFVQETQELILVIEAASEEEAGPRIEAVLPMFGVIDACGLGFIQVNSCPLGVAHFLDAFFEGTGLGAVRDSVAPSTNTRH</sequence>
<organism evidence="1 2">
    <name type="scientific">Polaromonas naphthalenivorans (strain CJ2)</name>
    <dbReference type="NCBI Taxonomy" id="365044"/>
    <lineage>
        <taxon>Bacteria</taxon>
        <taxon>Pseudomonadati</taxon>
        <taxon>Pseudomonadota</taxon>
        <taxon>Betaproteobacteria</taxon>
        <taxon>Burkholderiales</taxon>
        <taxon>Comamonadaceae</taxon>
        <taxon>Polaromonas</taxon>
    </lineage>
</organism>
<dbReference type="HOGENOM" id="CLU_2331326_0_0_4"/>
<reference evidence="2" key="1">
    <citation type="journal article" date="2009" name="Environ. Microbiol.">
        <title>The genome of Polaromonas naphthalenivorans strain CJ2, isolated from coal tar-contaminated sediment, reveals physiological and metabolic versatility and evolution through extensive horizontal gene transfer.</title>
        <authorList>
            <person name="Yagi J.M."/>
            <person name="Sims D."/>
            <person name="Brettin T."/>
            <person name="Bruce D."/>
            <person name="Madsen E.L."/>
        </authorList>
    </citation>
    <scope>NUCLEOTIDE SEQUENCE [LARGE SCALE GENOMIC DNA]</scope>
    <source>
        <strain evidence="2">CJ2</strain>
        <plasmid evidence="2">Plasmid pPNAP03</plasmid>
    </source>
</reference>
<accession>A1VW60</accession>
<evidence type="ECO:0000313" key="1">
    <source>
        <dbReference type="EMBL" id="ABM39888.1"/>
    </source>
</evidence>
<proteinExistence type="predicted"/>
<dbReference type="KEGG" id="pna:Pnap_4823"/>
<name>A1VW60_POLNA</name>
<keyword evidence="2" id="KW-1185">Reference proteome</keyword>
<dbReference type="AlphaFoldDB" id="A1VW60"/>
<dbReference type="RefSeq" id="WP_011798259.1">
    <property type="nucleotide sequence ID" value="NC_008759.1"/>
</dbReference>
<dbReference type="EMBL" id="CP000532">
    <property type="protein sequence ID" value="ABM39888.1"/>
    <property type="molecule type" value="Genomic_DNA"/>
</dbReference>